<evidence type="ECO:0000259" key="2">
    <source>
        <dbReference type="Pfam" id="PF04773"/>
    </source>
</evidence>
<feature type="transmembrane region" description="Helical" evidence="1">
    <location>
        <begin position="78"/>
        <end position="96"/>
    </location>
</feature>
<sequence length="385" mass="42573">MDQDNRIDDLIAKLKAGTLTDEELADLTDWYNSFDDTQITLPTTGEDTVEELKARMYQRLMKQIKPGSHATRTRTMRWLPYTAAAILAVAGMWYVIRNTTNDPAAVEVTAEDIVPGGNRAMLTLADGRTVSLSEAQSGIMVGDGITYFDGSSVIGEQGDSRLNPADSGLQSHAHNRSLMLSTPRGGTYQIALPDGTLVWLNSSSMLKYPSRFDGPERVVELAGEAYFDVSKQQKKPFKVISDGQVVEVLGTQFNIAAYSDEPRTRTTLVTGSVRVVPSIDAGSPITIMPGQQSIIMDGDVQVAAVDTNQYIAWKQGFFYFDATPLEEMLKQIERWYDVKVVYKRGIPNETFTGKFRRDVSLKGAINILRLSLIDAKLANRTLIIN</sequence>
<reference evidence="5" key="1">
    <citation type="journal article" date="2019" name="Int. J. Syst. Evol. Microbiol.">
        <title>The Global Catalogue of Microorganisms (GCM) 10K type strain sequencing project: providing services to taxonomists for standard genome sequencing and annotation.</title>
        <authorList>
            <consortium name="The Broad Institute Genomics Platform"/>
            <consortium name="The Broad Institute Genome Sequencing Center for Infectious Disease"/>
            <person name="Wu L."/>
            <person name="Ma J."/>
        </authorList>
    </citation>
    <scope>NUCLEOTIDE SEQUENCE [LARGE SCALE GENOMIC DNA]</scope>
    <source>
        <strain evidence="5">CGMCC 1.15342</strain>
    </source>
</reference>
<dbReference type="PANTHER" id="PTHR30273:SF2">
    <property type="entry name" value="PROTEIN FECR"/>
    <property type="match status" value="1"/>
</dbReference>
<evidence type="ECO:0000256" key="1">
    <source>
        <dbReference type="SAM" id="Phobius"/>
    </source>
</evidence>
<accession>A0ABQ1LZ64</accession>
<keyword evidence="1" id="KW-0472">Membrane</keyword>
<dbReference type="EMBL" id="BMIK01000008">
    <property type="protein sequence ID" value="GGC32108.1"/>
    <property type="molecule type" value="Genomic_DNA"/>
</dbReference>
<dbReference type="Proteomes" id="UP000597338">
    <property type="component" value="Unassembled WGS sequence"/>
</dbReference>
<protein>
    <submittedName>
        <fullName evidence="4">Iron dicitrate transporter FecR</fullName>
    </submittedName>
</protein>
<proteinExistence type="predicted"/>
<evidence type="ECO:0000313" key="5">
    <source>
        <dbReference type="Proteomes" id="UP000597338"/>
    </source>
</evidence>
<comment type="caution">
    <text evidence="4">The sequence shown here is derived from an EMBL/GenBank/DDBJ whole genome shotgun (WGS) entry which is preliminary data.</text>
</comment>
<dbReference type="Gene3D" id="3.55.50.30">
    <property type="match status" value="1"/>
</dbReference>
<gene>
    <name evidence="4" type="ORF">GCM10011386_25280</name>
</gene>
<evidence type="ECO:0000313" key="4">
    <source>
        <dbReference type="EMBL" id="GGC32108.1"/>
    </source>
</evidence>
<dbReference type="Pfam" id="PF16344">
    <property type="entry name" value="FecR_C"/>
    <property type="match status" value="1"/>
</dbReference>
<dbReference type="InterPro" id="IPR012373">
    <property type="entry name" value="Ferrdict_sens_TM"/>
</dbReference>
<dbReference type="Gene3D" id="2.60.120.1440">
    <property type="match status" value="1"/>
</dbReference>
<dbReference type="InterPro" id="IPR006860">
    <property type="entry name" value="FecR"/>
</dbReference>
<evidence type="ECO:0000259" key="3">
    <source>
        <dbReference type="Pfam" id="PF16344"/>
    </source>
</evidence>
<feature type="domain" description="Protein FecR C-terminal" evidence="3">
    <location>
        <begin position="318"/>
        <end position="383"/>
    </location>
</feature>
<feature type="domain" description="FecR protein" evidence="2">
    <location>
        <begin position="180"/>
        <end position="274"/>
    </location>
</feature>
<dbReference type="RefSeq" id="WP_188751249.1">
    <property type="nucleotide sequence ID" value="NZ_BMIK01000008.1"/>
</dbReference>
<keyword evidence="1" id="KW-0812">Transmembrane</keyword>
<dbReference type="PANTHER" id="PTHR30273">
    <property type="entry name" value="PERIPLASMIC SIGNAL SENSOR AND SIGMA FACTOR ACTIVATOR FECR-RELATED"/>
    <property type="match status" value="1"/>
</dbReference>
<dbReference type="PIRSF" id="PIRSF018266">
    <property type="entry name" value="FecR"/>
    <property type="match status" value="1"/>
</dbReference>
<dbReference type="Pfam" id="PF04773">
    <property type="entry name" value="FecR"/>
    <property type="match status" value="1"/>
</dbReference>
<keyword evidence="1" id="KW-1133">Transmembrane helix</keyword>
<keyword evidence="5" id="KW-1185">Reference proteome</keyword>
<name>A0ABQ1LZ64_9SPHI</name>
<dbReference type="InterPro" id="IPR032508">
    <property type="entry name" value="FecR_C"/>
</dbReference>
<organism evidence="4 5">
    <name type="scientific">Parapedobacter defluvii</name>
    <dbReference type="NCBI Taxonomy" id="2045106"/>
    <lineage>
        <taxon>Bacteria</taxon>
        <taxon>Pseudomonadati</taxon>
        <taxon>Bacteroidota</taxon>
        <taxon>Sphingobacteriia</taxon>
        <taxon>Sphingobacteriales</taxon>
        <taxon>Sphingobacteriaceae</taxon>
        <taxon>Parapedobacter</taxon>
    </lineage>
</organism>